<dbReference type="RefSeq" id="WP_249477734.1">
    <property type="nucleotide sequence ID" value="NZ_CP097218.1"/>
</dbReference>
<gene>
    <name evidence="2" type="ORF">M4486_13330</name>
</gene>
<evidence type="ECO:0000313" key="2">
    <source>
        <dbReference type="EMBL" id="UQN28605.1"/>
    </source>
</evidence>
<dbReference type="Pfam" id="PF05257">
    <property type="entry name" value="CHAP"/>
    <property type="match status" value="1"/>
</dbReference>
<dbReference type="SUPFAM" id="SSF54001">
    <property type="entry name" value="Cysteine proteinases"/>
    <property type="match status" value="1"/>
</dbReference>
<dbReference type="EMBL" id="CP097218">
    <property type="protein sequence ID" value="UQN28605.1"/>
    <property type="molecule type" value="Genomic_DNA"/>
</dbReference>
<reference evidence="2" key="1">
    <citation type="submission" date="2022-05" db="EMBL/GenBank/DDBJ databases">
        <title>Genomic analysis of Brachybacterium sp. CBA3104.</title>
        <authorList>
            <person name="Roh S.W."/>
            <person name="Kim Y.B."/>
            <person name="Kim Y."/>
        </authorList>
    </citation>
    <scope>NUCLEOTIDE SEQUENCE</scope>
    <source>
        <strain evidence="2">CBA3104</strain>
    </source>
</reference>
<dbReference type="PROSITE" id="PS51318">
    <property type="entry name" value="TAT"/>
    <property type="match status" value="1"/>
</dbReference>
<name>A0ABY4N215_9MICO</name>
<dbReference type="Gene3D" id="3.90.1720.10">
    <property type="entry name" value="endopeptidase domain like (from Nostoc punctiforme)"/>
    <property type="match status" value="1"/>
</dbReference>
<dbReference type="Proteomes" id="UP001055868">
    <property type="component" value="Chromosome"/>
</dbReference>
<keyword evidence="3" id="KW-1185">Reference proteome</keyword>
<dbReference type="PROSITE" id="PS50911">
    <property type="entry name" value="CHAP"/>
    <property type="match status" value="1"/>
</dbReference>
<protein>
    <submittedName>
        <fullName evidence="2">CHAP domain-containing protein</fullName>
    </submittedName>
</protein>
<organism evidence="2 3">
    <name type="scientific">Brachybacterium kimchii</name>
    <dbReference type="NCBI Taxonomy" id="2942909"/>
    <lineage>
        <taxon>Bacteria</taxon>
        <taxon>Bacillati</taxon>
        <taxon>Actinomycetota</taxon>
        <taxon>Actinomycetes</taxon>
        <taxon>Micrococcales</taxon>
        <taxon>Dermabacteraceae</taxon>
        <taxon>Brachybacterium</taxon>
    </lineage>
</organism>
<dbReference type="InterPro" id="IPR007921">
    <property type="entry name" value="CHAP_dom"/>
</dbReference>
<sequence>MDARCTAKPTRRHLLMGLGVTALAGVGVTALPATRASAEPVHGTSNPGLSGQCTEGAAQKFREQYGYFPALTGNAAQWDDAAGAAGLSVSADAKVHAIVVFEAGVQGADPNYGHVAWVDAVDDAGVHITEMNGPPELGGGVGVFDSRVVQDLPGMSYIHP</sequence>
<accession>A0ABY4N215</accession>
<proteinExistence type="predicted"/>
<dbReference type="InterPro" id="IPR038765">
    <property type="entry name" value="Papain-like_cys_pep_sf"/>
</dbReference>
<dbReference type="InterPro" id="IPR006311">
    <property type="entry name" value="TAT_signal"/>
</dbReference>
<evidence type="ECO:0000313" key="3">
    <source>
        <dbReference type="Proteomes" id="UP001055868"/>
    </source>
</evidence>
<evidence type="ECO:0000259" key="1">
    <source>
        <dbReference type="PROSITE" id="PS50911"/>
    </source>
</evidence>
<feature type="domain" description="Peptidase C51" evidence="1">
    <location>
        <begin position="28"/>
        <end position="159"/>
    </location>
</feature>